<dbReference type="Gene3D" id="2.30.29.30">
    <property type="entry name" value="Pleckstrin-homology domain (PH domain)/Phosphotyrosine-binding domain (PTB)"/>
    <property type="match status" value="1"/>
</dbReference>
<dbReference type="SMART" id="SM00233">
    <property type="entry name" value="PH"/>
    <property type="match status" value="1"/>
</dbReference>
<dbReference type="OrthoDB" id="185175at2759"/>
<dbReference type="PANTHER" id="PTHR14336">
    <property type="entry name" value="TANDEM PH DOMAIN CONTAINING PROTEIN"/>
    <property type="match status" value="1"/>
</dbReference>
<feature type="domain" description="PH" evidence="1">
    <location>
        <begin position="4"/>
        <end position="107"/>
    </location>
</feature>
<dbReference type="SUPFAM" id="SSF50729">
    <property type="entry name" value="PH domain-like"/>
    <property type="match status" value="1"/>
</dbReference>
<organism evidence="3">
    <name type="scientific">Naegleria gruberi</name>
    <name type="common">Amoeba</name>
    <dbReference type="NCBI Taxonomy" id="5762"/>
    <lineage>
        <taxon>Eukaryota</taxon>
        <taxon>Discoba</taxon>
        <taxon>Heterolobosea</taxon>
        <taxon>Tetramitia</taxon>
        <taxon>Eutetramitia</taxon>
        <taxon>Vahlkampfiidae</taxon>
        <taxon>Naegleria</taxon>
    </lineage>
</organism>
<dbReference type="PANTHER" id="PTHR14336:SF15">
    <property type="entry name" value="DUAL ADAPTER FOR PHOSPHOTYROSINE AND 3-PHOSPHOTYROSINE AND 3-PHOSPHOINOSITIDE"/>
    <property type="match status" value="1"/>
</dbReference>
<dbReference type="PROSITE" id="PS50003">
    <property type="entry name" value="PH_DOMAIN"/>
    <property type="match status" value="1"/>
</dbReference>
<dbReference type="Pfam" id="PF00169">
    <property type="entry name" value="PH"/>
    <property type="match status" value="1"/>
</dbReference>
<keyword evidence="3" id="KW-1185">Reference proteome</keyword>
<dbReference type="OMA" id="NVWIESI"/>
<dbReference type="VEuPathDB" id="AmoebaDB:NAEGRDRAFT_64454"/>
<dbReference type="InParanoid" id="D2V6I9"/>
<dbReference type="AlphaFoldDB" id="D2V6I9"/>
<evidence type="ECO:0000313" key="2">
    <source>
        <dbReference type="EMBL" id="EFC47582.1"/>
    </source>
</evidence>
<dbReference type="CDD" id="cd00821">
    <property type="entry name" value="PH"/>
    <property type="match status" value="1"/>
</dbReference>
<proteinExistence type="predicted"/>
<evidence type="ECO:0000313" key="3">
    <source>
        <dbReference type="Proteomes" id="UP000006671"/>
    </source>
</evidence>
<accession>D2V6I9</accession>
<dbReference type="RefSeq" id="XP_002680326.1">
    <property type="nucleotide sequence ID" value="XM_002680280.1"/>
</dbReference>
<gene>
    <name evidence="2" type="ORF">NAEGRDRAFT_64454</name>
</gene>
<dbReference type="GeneID" id="8861772"/>
<dbReference type="InterPro" id="IPR001849">
    <property type="entry name" value="PH_domain"/>
</dbReference>
<sequence length="126" mass="14593">MAIKTHRSGYIFKKGGLFKSTKKRWLILTDEELAYFDDVSSTSAPPIDRIYLRLIVCAENTGNVENIKGKNYYEFLVKTNLGRDYQIYAESENERNVWIESINKLTHAFKSPVKSFVKATDPNMFN</sequence>
<dbReference type="KEGG" id="ngr:NAEGRDRAFT_64454"/>
<evidence type="ECO:0000259" key="1">
    <source>
        <dbReference type="PROSITE" id="PS50003"/>
    </source>
</evidence>
<dbReference type="InterPro" id="IPR051707">
    <property type="entry name" value="PI-Interact_SigTrans_Reg"/>
</dbReference>
<dbReference type="Proteomes" id="UP000006671">
    <property type="component" value="Unassembled WGS sequence"/>
</dbReference>
<reference evidence="2 3" key="1">
    <citation type="journal article" date="2010" name="Cell">
        <title>The genome of Naegleria gruberi illuminates early eukaryotic versatility.</title>
        <authorList>
            <person name="Fritz-Laylin L.K."/>
            <person name="Prochnik S.E."/>
            <person name="Ginger M.L."/>
            <person name="Dacks J.B."/>
            <person name="Carpenter M.L."/>
            <person name="Field M.C."/>
            <person name="Kuo A."/>
            <person name="Paredez A."/>
            <person name="Chapman J."/>
            <person name="Pham J."/>
            <person name="Shu S."/>
            <person name="Neupane R."/>
            <person name="Cipriano M."/>
            <person name="Mancuso J."/>
            <person name="Tu H."/>
            <person name="Salamov A."/>
            <person name="Lindquist E."/>
            <person name="Shapiro H."/>
            <person name="Lucas S."/>
            <person name="Grigoriev I.V."/>
            <person name="Cande W.Z."/>
            <person name="Fulton C."/>
            <person name="Rokhsar D.S."/>
            <person name="Dawson S.C."/>
        </authorList>
    </citation>
    <scope>NUCLEOTIDE SEQUENCE [LARGE SCALE GENOMIC DNA]</scope>
    <source>
        <strain evidence="2 3">NEG-M</strain>
    </source>
</reference>
<dbReference type="InterPro" id="IPR011993">
    <property type="entry name" value="PH-like_dom_sf"/>
</dbReference>
<dbReference type="EMBL" id="GG738854">
    <property type="protein sequence ID" value="EFC47582.1"/>
    <property type="molecule type" value="Genomic_DNA"/>
</dbReference>
<protein>
    <submittedName>
        <fullName evidence="2">Predicted protein</fullName>
    </submittedName>
</protein>
<name>D2V6I9_NAEGR</name>